<feature type="region of interest" description="Disordered" evidence="4">
    <location>
        <begin position="206"/>
        <end position="264"/>
    </location>
</feature>
<reference evidence="7" key="1">
    <citation type="journal article" date="2019" name="Int. J. Syst. Evol. Microbiol.">
        <title>The Global Catalogue of Microorganisms (GCM) 10K type strain sequencing project: providing services to taxonomists for standard genome sequencing and annotation.</title>
        <authorList>
            <consortium name="The Broad Institute Genomics Platform"/>
            <consortium name="The Broad Institute Genome Sequencing Center for Infectious Disease"/>
            <person name="Wu L."/>
            <person name="Ma J."/>
        </authorList>
    </citation>
    <scope>NUCLEOTIDE SEQUENCE [LARGE SCALE GENOMIC DNA]</scope>
    <source>
        <strain evidence="7">JCM 15589</strain>
    </source>
</reference>
<dbReference type="InterPro" id="IPR000627">
    <property type="entry name" value="Intradiol_dOase_C"/>
</dbReference>
<proteinExistence type="inferred from homology"/>
<protein>
    <recommendedName>
        <fullName evidence="5">Intradiol ring-cleavage dioxygenases domain-containing protein</fullName>
    </recommendedName>
</protein>
<feature type="domain" description="Intradiol ring-cleavage dioxygenases" evidence="5">
    <location>
        <begin position="23"/>
        <end position="185"/>
    </location>
</feature>
<keyword evidence="2" id="KW-0223">Dioxygenase</keyword>
<keyword evidence="3" id="KW-0560">Oxidoreductase</keyword>
<dbReference type="InterPro" id="IPR015889">
    <property type="entry name" value="Intradiol_dOase_core"/>
</dbReference>
<dbReference type="InterPro" id="IPR012786">
    <property type="entry name" value="Protocat_dOase_a"/>
</dbReference>
<dbReference type="RefSeq" id="WP_344247369.1">
    <property type="nucleotide sequence ID" value="NZ_BAAAPM010000003.1"/>
</dbReference>
<evidence type="ECO:0000256" key="4">
    <source>
        <dbReference type="SAM" id="MobiDB-lite"/>
    </source>
</evidence>
<keyword evidence="7" id="KW-1185">Reference proteome</keyword>
<name>A0ABP4VCS4_9MICO</name>
<evidence type="ECO:0000313" key="6">
    <source>
        <dbReference type="EMBL" id="GAA1721109.1"/>
    </source>
</evidence>
<dbReference type="InterPro" id="IPR050770">
    <property type="entry name" value="Intradiol_RC_Dioxygenase"/>
</dbReference>
<accession>A0ABP4VCS4</accession>
<evidence type="ECO:0000256" key="2">
    <source>
        <dbReference type="ARBA" id="ARBA00022964"/>
    </source>
</evidence>
<comment type="similarity">
    <text evidence="1">Belongs to the intradiol ring-cleavage dioxygenase family.</text>
</comment>
<evidence type="ECO:0000256" key="3">
    <source>
        <dbReference type="ARBA" id="ARBA00023002"/>
    </source>
</evidence>
<comment type="caution">
    <text evidence="6">The sequence shown here is derived from an EMBL/GenBank/DDBJ whole genome shotgun (WGS) entry which is preliminary data.</text>
</comment>
<gene>
    <name evidence="6" type="ORF">GCM10009809_15910</name>
</gene>
<dbReference type="SUPFAM" id="SSF49482">
    <property type="entry name" value="Aromatic compound dioxygenase"/>
    <property type="match status" value="1"/>
</dbReference>
<dbReference type="Proteomes" id="UP001501138">
    <property type="component" value="Unassembled WGS sequence"/>
</dbReference>
<evidence type="ECO:0000313" key="7">
    <source>
        <dbReference type="Proteomes" id="UP001501138"/>
    </source>
</evidence>
<evidence type="ECO:0000256" key="1">
    <source>
        <dbReference type="ARBA" id="ARBA00007825"/>
    </source>
</evidence>
<dbReference type="EMBL" id="BAAAPM010000003">
    <property type="protein sequence ID" value="GAA1721109.1"/>
    <property type="molecule type" value="Genomic_DNA"/>
</dbReference>
<dbReference type="Pfam" id="PF00775">
    <property type="entry name" value="Dioxygenase_C"/>
    <property type="match status" value="1"/>
</dbReference>
<sequence length="264" mass="27751">MSDAMLRPTPGQTVGPFFGYALPYERGNELVEPGTPGAVRLHGRVLDGAGRPVPDAMLELWQADPSGAVVQRSGAIWRDGTFTGWGRAATDREGGWWFRTLEPGPTTPSPSGPRRPAMFAVAVFARGLTDRLFTRIYLPDDGGPDRAAALAADPLLAALEPERRATLMATREPDGSLGFDVRLQGEGETVFLDLGKGTPGHAVPDPLSDSAHGIVRGSAAGPPSDPLELADPSGAVVTPPVEPVETTPPVALRQAQDPLGETRA</sequence>
<dbReference type="PANTHER" id="PTHR33711">
    <property type="entry name" value="DIOXYGENASE, PUTATIVE (AFU_ORTHOLOGUE AFUA_2G02910)-RELATED"/>
    <property type="match status" value="1"/>
</dbReference>
<evidence type="ECO:0000259" key="5">
    <source>
        <dbReference type="Pfam" id="PF00775"/>
    </source>
</evidence>
<dbReference type="Gene3D" id="2.60.130.10">
    <property type="entry name" value="Aromatic compound dioxygenase"/>
    <property type="match status" value="1"/>
</dbReference>
<dbReference type="PANTHER" id="PTHR33711:SF9">
    <property type="entry name" value="PROTOCATECHUATE 3,4-DIOXYGENASE ALPHA CHAIN"/>
    <property type="match status" value="1"/>
</dbReference>
<dbReference type="NCBIfam" id="TIGR02423">
    <property type="entry name" value="protocat_alph"/>
    <property type="match status" value="1"/>
</dbReference>
<feature type="compositionally biased region" description="Low complexity" evidence="4">
    <location>
        <begin position="236"/>
        <end position="250"/>
    </location>
</feature>
<organism evidence="6 7">
    <name type="scientific">Isoptericola hypogeus</name>
    <dbReference type="NCBI Taxonomy" id="300179"/>
    <lineage>
        <taxon>Bacteria</taxon>
        <taxon>Bacillati</taxon>
        <taxon>Actinomycetota</taxon>
        <taxon>Actinomycetes</taxon>
        <taxon>Micrococcales</taxon>
        <taxon>Promicromonosporaceae</taxon>
        <taxon>Isoptericola</taxon>
    </lineage>
</organism>